<dbReference type="EMBL" id="FMWO01000048">
    <property type="protein sequence ID" value="SCZ85629.1"/>
    <property type="molecule type" value="Genomic_DNA"/>
</dbReference>
<proteinExistence type="predicted"/>
<evidence type="ECO:0000313" key="2">
    <source>
        <dbReference type="Proteomes" id="UP000198729"/>
    </source>
</evidence>
<evidence type="ECO:0000313" key="1">
    <source>
        <dbReference type="EMBL" id="SCZ85629.1"/>
    </source>
</evidence>
<accession>A0A1G5SGW0</accession>
<gene>
    <name evidence="1" type="ORF">NSMM_400107</name>
</gene>
<keyword evidence="2" id="KW-1185">Reference proteome</keyword>
<name>A0A1G5SGW0_9PROT</name>
<dbReference type="Proteomes" id="UP000198729">
    <property type="component" value="Unassembled WGS sequence"/>
</dbReference>
<dbReference type="AlphaFoldDB" id="A0A1G5SGW0"/>
<sequence length="66" mass="7383">MALQKHQQKHICDWQTSGLAWHLLQGSTLHVDETPVVQLDPNGGKTRSQTASGKKNWLFTESERAG</sequence>
<organism evidence="1 2">
    <name type="scientific">Nitrosomonas mobilis</name>
    <dbReference type="NCBI Taxonomy" id="51642"/>
    <lineage>
        <taxon>Bacteria</taxon>
        <taxon>Pseudomonadati</taxon>
        <taxon>Pseudomonadota</taxon>
        <taxon>Betaproteobacteria</taxon>
        <taxon>Nitrosomonadales</taxon>
        <taxon>Nitrosomonadaceae</taxon>
        <taxon>Nitrosomonas</taxon>
    </lineage>
</organism>
<reference evidence="1 2" key="1">
    <citation type="submission" date="2016-10" db="EMBL/GenBank/DDBJ databases">
        <authorList>
            <person name="de Groot N.N."/>
        </authorList>
    </citation>
    <scope>NUCLEOTIDE SEQUENCE [LARGE SCALE GENOMIC DNA]</scope>
    <source>
        <strain evidence="1">1</strain>
    </source>
</reference>
<protein>
    <submittedName>
        <fullName evidence="1">Uncharacterized protein</fullName>
    </submittedName>
</protein>